<proteinExistence type="predicted"/>
<feature type="region of interest" description="Disordered" evidence="1">
    <location>
        <begin position="42"/>
        <end position="72"/>
    </location>
</feature>
<dbReference type="RefSeq" id="WP_191269496.1">
    <property type="nucleotide sequence ID" value="NZ_BMXJ01000003.1"/>
</dbReference>
<evidence type="ECO:0008006" key="4">
    <source>
        <dbReference type="Google" id="ProtNLM"/>
    </source>
</evidence>
<keyword evidence="3" id="KW-1185">Reference proteome</keyword>
<dbReference type="Proteomes" id="UP000598217">
    <property type="component" value="Unassembled WGS sequence"/>
</dbReference>
<sequence>MSRSRPADHACFPTAGKLPLVLGAAAVSLTLVGCSYLPESLGGSAAEGGAEEHTEETGQTQEAPHDPADAESSIRTAVEHVETADDYETFVRLEHESGDPFKARGGRQRYTSTPEEVVYSQLGGEGMLNAVYYANSEHTLWAIGDGLLAEAAEPTPADEFMADSAVGAAGLSQILATSTDLVHGGEGEVEVDLDYPARNEDGSHDSAQETLPAHSYRGTFTSTVPEFVASGDAYALELAEYPDSPFTLWLDEEGAPVLLEHTSGEYTHSRIFVSVNEGLELTMPAPGDPANP</sequence>
<dbReference type="PROSITE" id="PS51257">
    <property type="entry name" value="PROKAR_LIPOPROTEIN"/>
    <property type="match status" value="1"/>
</dbReference>
<organism evidence="2 3">
    <name type="scientific">Nocardiopsis terrae</name>
    <dbReference type="NCBI Taxonomy" id="372655"/>
    <lineage>
        <taxon>Bacteria</taxon>
        <taxon>Bacillati</taxon>
        <taxon>Actinomycetota</taxon>
        <taxon>Actinomycetes</taxon>
        <taxon>Streptosporangiales</taxon>
        <taxon>Nocardiopsidaceae</taxon>
        <taxon>Nocardiopsis</taxon>
    </lineage>
</organism>
<name>A0ABR9HHV3_9ACTN</name>
<protein>
    <recommendedName>
        <fullName evidence="4">Lipoprotein</fullName>
    </recommendedName>
</protein>
<evidence type="ECO:0000313" key="3">
    <source>
        <dbReference type="Proteomes" id="UP000598217"/>
    </source>
</evidence>
<evidence type="ECO:0000256" key="1">
    <source>
        <dbReference type="SAM" id="MobiDB-lite"/>
    </source>
</evidence>
<gene>
    <name evidence="2" type="ORF">H4W79_002781</name>
</gene>
<dbReference type="EMBL" id="JADBDY010000001">
    <property type="protein sequence ID" value="MBE1458567.1"/>
    <property type="molecule type" value="Genomic_DNA"/>
</dbReference>
<reference evidence="2 3" key="1">
    <citation type="submission" date="2020-10" db="EMBL/GenBank/DDBJ databases">
        <title>Sequencing the genomes of 1000 actinobacteria strains.</title>
        <authorList>
            <person name="Klenk H.-P."/>
        </authorList>
    </citation>
    <scope>NUCLEOTIDE SEQUENCE [LARGE SCALE GENOMIC DNA]</scope>
    <source>
        <strain evidence="2 3">DSM 45157</strain>
    </source>
</reference>
<evidence type="ECO:0000313" key="2">
    <source>
        <dbReference type="EMBL" id="MBE1458567.1"/>
    </source>
</evidence>
<comment type="caution">
    <text evidence="2">The sequence shown here is derived from an EMBL/GenBank/DDBJ whole genome shotgun (WGS) entry which is preliminary data.</text>
</comment>
<accession>A0ABR9HHV3</accession>